<keyword evidence="4" id="KW-1185">Reference proteome</keyword>
<dbReference type="PANTHER" id="PTHR40940">
    <property type="entry name" value="PROTEIN BATD-RELATED"/>
    <property type="match status" value="1"/>
</dbReference>
<evidence type="ECO:0000256" key="1">
    <source>
        <dbReference type="SAM" id="Phobius"/>
    </source>
</evidence>
<evidence type="ECO:0000256" key="2">
    <source>
        <dbReference type="SAM" id="SignalP"/>
    </source>
</evidence>
<dbReference type="PANTHER" id="PTHR40940:SF2">
    <property type="entry name" value="BATD"/>
    <property type="match status" value="1"/>
</dbReference>
<dbReference type="InterPro" id="IPR025738">
    <property type="entry name" value="BatD"/>
</dbReference>
<name>A0A9E7A402_9FLAO</name>
<gene>
    <name evidence="3" type="ORF">MQE35_07945</name>
</gene>
<dbReference type="Pfam" id="PF13584">
    <property type="entry name" value="BatD"/>
    <property type="match status" value="2"/>
</dbReference>
<evidence type="ECO:0000313" key="3">
    <source>
        <dbReference type="EMBL" id="UOB19476.1"/>
    </source>
</evidence>
<dbReference type="Proteomes" id="UP000831290">
    <property type="component" value="Chromosome"/>
</dbReference>
<keyword evidence="1" id="KW-0812">Transmembrane</keyword>
<accession>A0A9E7A402</accession>
<dbReference type="RefSeq" id="WP_255846093.1">
    <property type="nucleotide sequence ID" value="NZ_CP094358.1"/>
</dbReference>
<keyword evidence="2" id="KW-0732">Signal</keyword>
<sequence>MNMVKNYIIVILVLVANFSFAQDDNAVNFEAKVSKETLGLNERLRIDFSMNKDGDNFTPPGFEGFRVLMGPNQSISNSWINGKRTFSKTYSYILSPTARGKFTIKQATVEIDGDIYKTLPINIEVTAAVDKPNEEKTADDIADDNLHLVAEVSNQNPYLNQAVSIIYKLYVSPNISVSDFKPLDNPKYNDFWSQDIEVKRWKVENGTYNGKPYRYVILKKVVVYPQKTGKLSIEPLSLDVTVDVPTNRRDIFGGRLYTQTHKTVSAGSRAINVKALPEKGKPADFTGAVGQFDFNVITSKTDLKASESLTVKVNVDGKGNLNLFELPSLSLPSSLEVYEPEFDKKVSTSISGMQGTVSNSYTVVPQYKGKYPIPSVSFSYFDPVQRKYKTISSQEILINVFEGPVNSGESTSSSPVATNYKQPVMATGNQFQFIKLNANLKPVKEKIFFKSTLFYSLLFGPLLLIPLFIIVGKKKKAIQSDVEGNRIRKANKLAKKYLSEAKRAIGKKEAFYEAMERALHNYLKAKLKIETSDLSKDKISELLTSRNVNDETVNNFISLLNSCELARYTPTTEVTIQQDYEKAANVISQIDKQIKI</sequence>
<dbReference type="KEGG" id="fbm:MQE35_07945"/>
<reference evidence="3" key="1">
    <citation type="submission" date="2022-03" db="EMBL/GenBank/DDBJ databases">
        <title>Description of Abyssus ytuae gen. nov., sp. nov., a novel member of the family Flavobacteriaceae isolated from the sediment of Mariana Trench.</title>
        <authorList>
            <person name="Zhang J."/>
            <person name="Xu X."/>
        </authorList>
    </citation>
    <scope>NUCLEOTIDE SEQUENCE</scope>
    <source>
        <strain evidence="3">MT3330</strain>
    </source>
</reference>
<feature type="chain" id="PRO_5039250222" evidence="2">
    <location>
        <begin position="22"/>
        <end position="596"/>
    </location>
</feature>
<feature type="transmembrane region" description="Helical" evidence="1">
    <location>
        <begin position="453"/>
        <end position="471"/>
    </location>
</feature>
<feature type="signal peptide" evidence="2">
    <location>
        <begin position="1"/>
        <end position="21"/>
    </location>
</feature>
<proteinExistence type="predicted"/>
<keyword evidence="1" id="KW-1133">Transmembrane helix</keyword>
<keyword evidence="1" id="KW-0472">Membrane</keyword>
<protein>
    <submittedName>
        <fullName evidence="3">BatD family protein</fullName>
    </submittedName>
</protein>
<organism evidence="3 4">
    <name type="scientific">Abyssalbus ytuae</name>
    <dbReference type="NCBI Taxonomy" id="2926907"/>
    <lineage>
        <taxon>Bacteria</taxon>
        <taxon>Pseudomonadati</taxon>
        <taxon>Bacteroidota</taxon>
        <taxon>Flavobacteriia</taxon>
        <taxon>Flavobacteriales</taxon>
        <taxon>Flavobacteriaceae</taxon>
        <taxon>Abyssalbus</taxon>
    </lineage>
</organism>
<dbReference type="AlphaFoldDB" id="A0A9E7A402"/>
<dbReference type="EMBL" id="CP094358">
    <property type="protein sequence ID" value="UOB19476.1"/>
    <property type="molecule type" value="Genomic_DNA"/>
</dbReference>
<evidence type="ECO:0000313" key="4">
    <source>
        <dbReference type="Proteomes" id="UP000831290"/>
    </source>
</evidence>